<keyword evidence="1" id="KW-1133">Transmembrane helix</keyword>
<dbReference type="RefSeq" id="XP_009526474.1">
    <property type="nucleotide sequence ID" value="XM_009528179.1"/>
</dbReference>
<sequence length="117" mass="13174">MRRTVEVSAKYDLTAPLFPILPMSLDRNDHIKLNETQLNSTRLSALLAFFCFIHCYKVNFILLPTIFKKLPKCHRDAIRKLVGAFRSSCRIAAGLPAIIGSQPAVLYPLTFGRSRPA</sequence>
<dbReference type="EMBL" id="JH159154">
    <property type="protein sequence ID" value="EGZ17416.1"/>
    <property type="molecule type" value="Genomic_DNA"/>
</dbReference>
<accession>G4ZE65</accession>
<name>G4ZE65_PHYSP</name>
<evidence type="ECO:0000256" key="1">
    <source>
        <dbReference type="SAM" id="Phobius"/>
    </source>
</evidence>
<evidence type="ECO:0000313" key="2">
    <source>
        <dbReference type="EMBL" id="EGZ17416.1"/>
    </source>
</evidence>
<keyword evidence="3" id="KW-1185">Reference proteome</keyword>
<dbReference type="KEGG" id="psoj:PHYSODRAFT_314785"/>
<evidence type="ECO:0000313" key="3">
    <source>
        <dbReference type="Proteomes" id="UP000002640"/>
    </source>
</evidence>
<reference evidence="2 3" key="1">
    <citation type="journal article" date="2006" name="Science">
        <title>Phytophthora genome sequences uncover evolutionary origins and mechanisms of pathogenesis.</title>
        <authorList>
            <person name="Tyler B.M."/>
            <person name="Tripathy S."/>
            <person name="Zhang X."/>
            <person name="Dehal P."/>
            <person name="Jiang R.H."/>
            <person name="Aerts A."/>
            <person name="Arredondo F.D."/>
            <person name="Baxter L."/>
            <person name="Bensasson D."/>
            <person name="Beynon J.L."/>
            <person name="Chapman J."/>
            <person name="Damasceno C.M."/>
            <person name="Dorrance A.E."/>
            <person name="Dou D."/>
            <person name="Dickerman A.W."/>
            <person name="Dubchak I.L."/>
            <person name="Garbelotto M."/>
            <person name="Gijzen M."/>
            <person name="Gordon S.G."/>
            <person name="Govers F."/>
            <person name="Grunwald N.J."/>
            <person name="Huang W."/>
            <person name="Ivors K.L."/>
            <person name="Jones R.W."/>
            <person name="Kamoun S."/>
            <person name="Krampis K."/>
            <person name="Lamour K.H."/>
            <person name="Lee M.K."/>
            <person name="McDonald W.H."/>
            <person name="Medina M."/>
            <person name="Meijer H.J."/>
            <person name="Nordberg E.K."/>
            <person name="Maclean D.J."/>
            <person name="Ospina-Giraldo M.D."/>
            <person name="Morris P.F."/>
            <person name="Phuntumart V."/>
            <person name="Putnam N.H."/>
            <person name="Rash S."/>
            <person name="Rose J.K."/>
            <person name="Sakihama Y."/>
            <person name="Salamov A.A."/>
            <person name="Savidor A."/>
            <person name="Scheuring C.F."/>
            <person name="Smith B.M."/>
            <person name="Sobral B.W."/>
            <person name="Terry A."/>
            <person name="Torto-Alalibo T.A."/>
            <person name="Win J."/>
            <person name="Xu Z."/>
            <person name="Zhang H."/>
            <person name="Grigoriev I.V."/>
            <person name="Rokhsar D.S."/>
            <person name="Boore J.L."/>
        </authorList>
    </citation>
    <scope>NUCLEOTIDE SEQUENCE [LARGE SCALE GENOMIC DNA]</scope>
    <source>
        <strain evidence="2 3">P6497</strain>
    </source>
</reference>
<feature type="transmembrane region" description="Helical" evidence="1">
    <location>
        <begin position="43"/>
        <end position="67"/>
    </location>
</feature>
<protein>
    <submittedName>
        <fullName evidence="2">Uncharacterized protein</fullName>
    </submittedName>
</protein>
<dbReference type="AlphaFoldDB" id="G4ZE65"/>
<gene>
    <name evidence="2" type="ORF">PHYSODRAFT_314785</name>
</gene>
<organism evidence="2 3">
    <name type="scientific">Phytophthora sojae (strain P6497)</name>
    <name type="common">Soybean stem and root rot agent</name>
    <name type="synonym">Phytophthora megasperma f. sp. glycines</name>
    <dbReference type="NCBI Taxonomy" id="1094619"/>
    <lineage>
        <taxon>Eukaryota</taxon>
        <taxon>Sar</taxon>
        <taxon>Stramenopiles</taxon>
        <taxon>Oomycota</taxon>
        <taxon>Peronosporomycetes</taxon>
        <taxon>Peronosporales</taxon>
        <taxon>Peronosporaceae</taxon>
        <taxon>Phytophthora</taxon>
    </lineage>
</organism>
<keyword evidence="1" id="KW-0812">Transmembrane</keyword>
<keyword evidence="1" id="KW-0472">Membrane</keyword>
<dbReference type="GeneID" id="20643761"/>
<proteinExistence type="predicted"/>
<dbReference type="Proteomes" id="UP000002640">
    <property type="component" value="Unassembled WGS sequence"/>
</dbReference>
<dbReference type="InParanoid" id="G4ZE65"/>